<evidence type="ECO:0000313" key="4">
    <source>
        <dbReference type="Proteomes" id="UP001381693"/>
    </source>
</evidence>
<evidence type="ECO:0000256" key="2">
    <source>
        <dbReference type="SAM" id="SignalP"/>
    </source>
</evidence>
<protein>
    <submittedName>
        <fullName evidence="3">Uncharacterized protein</fullName>
    </submittedName>
</protein>
<keyword evidence="2" id="KW-0732">Signal</keyword>
<organism evidence="3 4">
    <name type="scientific">Halocaridina rubra</name>
    <name type="common">Hawaiian red shrimp</name>
    <dbReference type="NCBI Taxonomy" id="373956"/>
    <lineage>
        <taxon>Eukaryota</taxon>
        <taxon>Metazoa</taxon>
        <taxon>Ecdysozoa</taxon>
        <taxon>Arthropoda</taxon>
        <taxon>Crustacea</taxon>
        <taxon>Multicrustacea</taxon>
        <taxon>Malacostraca</taxon>
        <taxon>Eumalacostraca</taxon>
        <taxon>Eucarida</taxon>
        <taxon>Decapoda</taxon>
        <taxon>Pleocyemata</taxon>
        <taxon>Caridea</taxon>
        <taxon>Atyoidea</taxon>
        <taxon>Atyidae</taxon>
        <taxon>Halocaridina</taxon>
    </lineage>
</organism>
<name>A0AAN8WRZ9_HALRR</name>
<sequence length="142" mass="15993">MRLTVCLVLTILSVTLAHRGGRGEWHDRGGGRGHRDKYQGGFSRSPEWECHKLMKPKEWIDIRSIVSNCANETGVSFQSVVQEDGKGRIMIEADEGEGIWTTSPTLRRIASAKVSWEHLDCLTMLVTSKRLKQLLSTQTLKT</sequence>
<reference evidence="3 4" key="1">
    <citation type="submission" date="2023-11" db="EMBL/GenBank/DDBJ databases">
        <title>Halocaridina rubra genome assembly.</title>
        <authorList>
            <person name="Smith C."/>
        </authorList>
    </citation>
    <scope>NUCLEOTIDE SEQUENCE [LARGE SCALE GENOMIC DNA]</scope>
    <source>
        <strain evidence="3">EP-1</strain>
        <tissue evidence="3">Whole</tissue>
    </source>
</reference>
<accession>A0AAN8WRZ9</accession>
<evidence type="ECO:0000313" key="3">
    <source>
        <dbReference type="EMBL" id="KAK7065255.1"/>
    </source>
</evidence>
<dbReference type="AlphaFoldDB" id="A0AAN8WRZ9"/>
<dbReference type="EMBL" id="JAXCGZ010020838">
    <property type="protein sequence ID" value="KAK7065255.1"/>
    <property type="molecule type" value="Genomic_DNA"/>
</dbReference>
<dbReference type="Proteomes" id="UP001381693">
    <property type="component" value="Unassembled WGS sequence"/>
</dbReference>
<keyword evidence="4" id="KW-1185">Reference proteome</keyword>
<feature type="chain" id="PRO_5043014608" evidence="2">
    <location>
        <begin position="18"/>
        <end position="142"/>
    </location>
</feature>
<gene>
    <name evidence="3" type="ORF">SK128_013513</name>
</gene>
<feature type="signal peptide" evidence="2">
    <location>
        <begin position="1"/>
        <end position="17"/>
    </location>
</feature>
<proteinExistence type="predicted"/>
<evidence type="ECO:0000256" key="1">
    <source>
        <dbReference type="SAM" id="MobiDB-lite"/>
    </source>
</evidence>
<feature type="region of interest" description="Disordered" evidence="1">
    <location>
        <begin position="23"/>
        <end position="42"/>
    </location>
</feature>
<comment type="caution">
    <text evidence="3">The sequence shown here is derived from an EMBL/GenBank/DDBJ whole genome shotgun (WGS) entry which is preliminary data.</text>
</comment>